<gene>
    <name evidence="21" type="primary">LOC110503971</name>
</gene>
<dbReference type="FunFam" id="2.60.40.10:FF:000053">
    <property type="entry name" value="Roundabout guidance receptor 1"/>
    <property type="match status" value="1"/>
</dbReference>
<dbReference type="InterPro" id="IPR036116">
    <property type="entry name" value="FN3_sf"/>
</dbReference>
<comment type="subcellular location">
    <subcellularLocation>
        <location evidence="1">Membrane</location>
        <topology evidence="1">Single-pass type I membrane protein</topology>
    </subcellularLocation>
</comment>
<evidence type="ECO:0000259" key="20">
    <source>
        <dbReference type="PROSITE" id="PS50853"/>
    </source>
</evidence>
<dbReference type="SMART" id="SM00406">
    <property type="entry name" value="IGv"/>
    <property type="match status" value="2"/>
</dbReference>
<keyword evidence="14" id="KW-0325">Glycoprotein</keyword>
<evidence type="ECO:0000256" key="16">
    <source>
        <dbReference type="ARBA" id="ARBA00061206"/>
    </source>
</evidence>
<keyword evidence="12" id="KW-1015">Disulfide bond</keyword>
<dbReference type="InterPro" id="IPR003599">
    <property type="entry name" value="Ig_sub"/>
</dbReference>
<dbReference type="FunFam" id="2.60.40.10:FF:000055">
    <property type="entry name" value="roundabout homolog 1 isoform X2"/>
    <property type="match status" value="1"/>
</dbReference>
<dbReference type="FunFam" id="2.60.40.10:FF:000008">
    <property type="entry name" value="roundabout homolog 2 isoform X2"/>
    <property type="match status" value="2"/>
</dbReference>
<feature type="domain" description="Ig-like" evidence="19">
    <location>
        <begin position="37"/>
        <end position="133"/>
    </location>
</feature>
<feature type="domain" description="Fibronectin type-III" evidence="20">
    <location>
        <begin position="533"/>
        <end position="628"/>
    </location>
</feature>
<evidence type="ECO:0000256" key="17">
    <source>
        <dbReference type="SAM" id="MobiDB-lite"/>
    </source>
</evidence>
<evidence type="ECO:0000256" key="8">
    <source>
        <dbReference type="ARBA" id="ARBA00022782"/>
    </source>
</evidence>
<dbReference type="InterPro" id="IPR013783">
    <property type="entry name" value="Ig-like_fold"/>
</dbReference>
<dbReference type="Pfam" id="PF13927">
    <property type="entry name" value="Ig_3"/>
    <property type="match status" value="1"/>
</dbReference>
<dbReference type="SUPFAM" id="SSF49265">
    <property type="entry name" value="Fibronectin type III"/>
    <property type="match status" value="2"/>
</dbReference>
<dbReference type="CDD" id="cd07693">
    <property type="entry name" value="IgC_1_Robo"/>
    <property type="match status" value="1"/>
</dbReference>
<feature type="domain" description="Fibronectin type-III" evidence="20">
    <location>
        <begin position="744"/>
        <end position="844"/>
    </location>
</feature>
<keyword evidence="7" id="KW-0677">Repeat</keyword>
<feature type="domain" description="Fibronectin type-III" evidence="20">
    <location>
        <begin position="647"/>
        <end position="739"/>
    </location>
</feature>
<dbReference type="OrthoDB" id="428111at2759"/>
<dbReference type="Pfam" id="PF00041">
    <property type="entry name" value="fn3"/>
    <property type="match status" value="2"/>
</dbReference>
<dbReference type="InterPro" id="IPR051170">
    <property type="entry name" value="Neural/epithelial_adhesion"/>
</dbReference>
<keyword evidence="13" id="KW-0675">Receptor</keyword>
<dbReference type="Proteomes" id="UP000694395">
    <property type="component" value="Chromosome 24"/>
</dbReference>
<evidence type="ECO:0000256" key="15">
    <source>
        <dbReference type="ARBA" id="ARBA00023319"/>
    </source>
</evidence>
<evidence type="ECO:0008006" key="23">
    <source>
        <dbReference type="Google" id="ProtNLM"/>
    </source>
</evidence>
<dbReference type="GO" id="GO:0022603">
    <property type="term" value="P:regulation of anatomical structure morphogenesis"/>
    <property type="evidence" value="ECO:0007669"/>
    <property type="project" value="UniProtKB-ARBA"/>
</dbReference>
<dbReference type="FunFam" id="2.60.40.10:FF:000058">
    <property type="entry name" value="roundabout homolog 2 isoform X3"/>
    <property type="match status" value="1"/>
</dbReference>
<dbReference type="SUPFAM" id="SSF48726">
    <property type="entry name" value="Immunoglobulin"/>
    <property type="match status" value="5"/>
</dbReference>
<dbReference type="GO" id="GO:0007417">
    <property type="term" value="P:central nervous system development"/>
    <property type="evidence" value="ECO:0007669"/>
    <property type="project" value="UniProtKB-ARBA"/>
</dbReference>
<evidence type="ECO:0000256" key="4">
    <source>
        <dbReference type="ARBA" id="ARBA00022553"/>
    </source>
</evidence>
<dbReference type="FunFam" id="2.60.40.10:FF:000026">
    <property type="entry name" value="roundabout homolog 2 isoform X1"/>
    <property type="match status" value="1"/>
</dbReference>
<dbReference type="GeneTree" id="ENSGT00940000155457"/>
<sequence length="1412" mass="153979">MTNYKNMETHTTHVLLLAVSIICTALGSRARFEDSSPRILEDPSDLIVSKGEPATLNCKAEGRPNPTVEWYKDGERVETDRDDPRSHRMLLPSGSLFFLRIVHGRRSKPDEGVYTCVARNYLGEAVSRNASLEVAILRDDFRQAPSDVVVAAGEPAVLECVPPRGHPEPTVSWKRNNARVSSKDDRISMRGGKLMISYTRKSDAGMYVCVGTNMVGERDSDPAELVVYERPVLIRRPVNQVVMEEETVDFLCEVHGDPAPTIRWRREEGELPRGRFEIHSDNSLRLTKVRGEDGGTYTCMSENSVGKTEASATLEVHVPPQITIKPQDQISAQGCSVTFRCGTRGNPSPAIFWKKEGSQMLLFPGQPLSQSGRYSVSMSGELSITDVHLEDSGYYICQAISVAGSVLTKALLEVEGGPSDRVPPIIRQGPANQTLGLGSIAQLQCHAIGGPSLRIMWEKDGERIVGDDPRMTLMENGTLQITNVEDKDSGMYTCVVSSATGESSWSGTLTIREDGAPGSSVPRVSESIQLPGPPQKPVVTDVTRNTVTLTWQSNPHEGGAAVTSYIIEAFSQSVGSVWQTVADHVKQEKHTVIGLYPNTVYLFIVRAVNSYGLSDPSPISEPIRTQDGSPTEQGVDRRQVQRELGEVSLYLQKPVVLSPSSAQVSWTVARQSQYVQGFRLLYRSTGSAWLVQNVKVGPELTTVLSDLHTNTEYEVKVRPYFNELQGLDSPLVQLRTPEEVLSAPPQAVSVVQLSNSSSISVSWEPPPADVQSGTVLEYKVWCLGSDTELKTESHINRTVDGAGLSILLTGLLPDLQYSVMVAAVTNLGVGEHSPPIDLVLTLSLDMPSDPLQKDSSLSLSEQITGVVSQPAFIAGLGVASWLVLMGFSGWLYCRHRRRKELGHYTTSFAYTPAVGFAHSEGSGLSNGSRPGMLDSNMGNYPWLADSWPAPGLAHNGKDSVNCCSGKLDSTDRYYNVGISNYLSQSEKYSSVSTDSPIYSTINTAAAEDLQGLAYYNKYSNTPYTQGSNTPYTQGSNTPYSQGPDPYAITPVLSNSGLFGLEQDLDQLTVQSREYAKLQYARTSNAKLGKQRSTCPPSKPAPLNWEDVLSLPLPANKERGYTKRDRDEERNSSSDEDEEDWCPPLPARTYLMEGSRDELPSLPSSRREELTQGSTSSLRSTAILPPSPQEETHPLNPNDSPPLQHIDLLACYGPSSQVSHSNHNLFANKDDASGPYDVSGPYHTNQWGDTPMGESYISERSSGGGQSPPFLAESTHATQGHRTRSKKKVLREGQHRRELHDQAVCADLPPPPAPPPAADDPLQLLADVLGCSRTPSADNSPALQKREDYSSPHKRGPAMWGSQDEGVIPYCPSSFLPRGQMSDYGSLGGGASSRASTGQRGPGAVRRRDENLM</sequence>
<keyword evidence="22" id="KW-1185">Reference proteome</keyword>
<reference evidence="21" key="1">
    <citation type="submission" date="2020-07" db="EMBL/GenBank/DDBJ databases">
        <title>A long reads based de novo assembly of the rainbow trout Arlee double haploid line genome.</title>
        <authorList>
            <person name="Gao G."/>
            <person name="Palti Y."/>
        </authorList>
    </citation>
    <scope>NUCLEOTIDE SEQUENCE [LARGE SCALE GENOMIC DNA]</scope>
</reference>
<dbReference type="InterPro" id="IPR036179">
    <property type="entry name" value="Ig-like_dom_sf"/>
</dbReference>
<dbReference type="InterPro" id="IPR013106">
    <property type="entry name" value="Ig_V-set"/>
</dbReference>
<dbReference type="Gene3D" id="2.60.40.10">
    <property type="entry name" value="Immunoglobulins"/>
    <property type="match status" value="8"/>
</dbReference>
<dbReference type="GO" id="GO:0006935">
    <property type="term" value="P:chemotaxis"/>
    <property type="evidence" value="ECO:0007669"/>
    <property type="project" value="UniProtKB-KW"/>
</dbReference>
<feature type="chain" id="PRO_5035459038" description="Roundabout homolog 2-like" evidence="18">
    <location>
        <begin position="28"/>
        <end position="1412"/>
    </location>
</feature>
<evidence type="ECO:0000313" key="21">
    <source>
        <dbReference type="Ensembl" id="ENSOMYP00000059745.2"/>
    </source>
</evidence>
<feature type="region of interest" description="Disordered" evidence="17">
    <location>
        <begin position="1327"/>
        <end position="1412"/>
    </location>
</feature>
<feature type="domain" description="Ig-like" evidence="19">
    <location>
        <begin position="139"/>
        <end position="226"/>
    </location>
</feature>
<keyword evidence="9" id="KW-0524">Neurogenesis</keyword>
<feature type="region of interest" description="Disordered" evidence="17">
    <location>
        <begin position="1235"/>
        <end position="1294"/>
    </location>
</feature>
<keyword evidence="3" id="KW-0145">Chemotaxis</keyword>
<keyword evidence="10" id="KW-1133">Transmembrane helix</keyword>
<dbReference type="SMART" id="SM00409">
    <property type="entry name" value="IG"/>
    <property type="match status" value="5"/>
</dbReference>
<evidence type="ECO:0000256" key="10">
    <source>
        <dbReference type="ARBA" id="ARBA00022989"/>
    </source>
</evidence>
<dbReference type="InterPro" id="IPR003961">
    <property type="entry name" value="FN3_dom"/>
</dbReference>
<evidence type="ECO:0000256" key="18">
    <source>
        <dbReference type="SAM" id="SignalP"/>
    </source>
</evidence>
<feature type="compositionally biased region" description="Polar residues" evidence="17">
    <location>
        <begin position="1085"/>
        <end position="1095"/>
    </location>
</feature>
<organism evidence="21 22">
    <name type="scientific">Oncorhynchus mykiss</name>
    <name type="common">Rainbow trout</name>
    <name type="synonym">Salmo gairdneri</name>
    <dbReference type="NCBI Taxonomy" id="8022"/>
    <lineage>
        <taxon>Eukaryota</taxon>
        <taxon>Metazoa</taxon>
        <taxon>Chordata</taxon>
        <taxon>Craniata</taxon>
        <taxon>Vertebrata</taxon>
        <taxon>Euteleostomi</taxon>
        <taxon>Actinopterygii</taxon>
        <taxon>Neopterygii</taxon>
        <taxon>Teleostei</taxon>
        <taxon>Protacanthopterygii</taxon>
        <taxon>Salmoniformes</taxon>
        <taxon>Salmonidae</taxon>
        <taxon>Salmoninae</taxon>
        <taxon>Oncorhynchus</taxon>
    </lineage>
</organism>
<proteinExistence type="inferred from homology"/>
<feature type="signal peptide" evidence="18">
    <location>
        <begin position="1"/>
        <end position="27"/>
    </location>
</feature>
<accession>A0A8C7S113</accession>
<keyword evidence="15" id="KW-0393">Immunoglobulin domain</keyword>
<feature type="compositionally biased region" description="Basic and acidic residues" evidence="17">
    <location>
        <begin position="1153"/>
        <end position="1169"/>
    </location>
</feature>
<dbReference type="InterPro" id="IPR003598">
    <property type="entry name" value="Ig_sub2"/>
</dbReference>
<comment type="similarity">
    <text evidence="16">Belongs to the immunoglobulin superfamily. ROBO family.</text>
</comment>
<evidence type="ECO:0000256" key="12">
    <source>
        <dbReference type="ARBA" id="ARBA00023157"/>
    </source>
</evidence>
<evidence type="ECO:0000256" key="2">
    <source>
        <dbReference type="ARBA" id="ARBA00022473"/>
    </source>
</evidence>
<evidence type="ECO:0000256" key="6">
    <source>
        <dbReference type="ARBA" id="ARBA00022729"/>
    </source>
</evidence>
<dbReference type="RefSeq" id="XP_021438339.2">
    <property type="nucleotide sequence ID" value="XM_021582664.2"/>
</dbReference>
<keyword evidence="4" id="KW-0597">Phosphoprotein</keyword>
<evidence type="ECO:0000256" key="9">
    <source>
        <dbReference type="ARBA" id="ARBA00022902"/>
    </source>
</evidence>
<evidence type="ECO:0000259" key="19">
    <source>
        <dbReference type="PROSITE" id="PS50835"/>
    </source>
</evidence>
<evidence type="ECO:0000256" key="3">
    <source>
        <dbReference type="ARBA" id="ARBA00022500"/>
    </source>
</evidence>
<feature type="domain" description="Ig-like" evidence="19">
    <location>
        <begin position="320"/>
        <end position="413"/>
    </location>
</feature>
<dbReference type="GO" id="GO:0051239">
    <property type="term" value="P:regulation of multicellular organismal process"/>
    <property type="evidence" value="ECO:0007669"/>
    <property type="project" value="UniProtKB-ARBA"/>
</dbReference>
<feature type="domain" description="Ig-like" evidence="19">
    <location>
        <begin position="231"/>
        <end position="315"/>
    </location>
</feature>
<dbReference type="Ensembl" id="ENSOMYT00000065040.2">
    <property type="protein sequence ID" value="ENSOMYP00000059745.2"/>
    <property type="gene ID" value="ENSOMYG00000027603.2"/>
</dbReference>
<dbReference type="Pfam" id="PF07679">
    <property type="entry name" value="I-set"/>
    <property type="match status" value="4"/>
</dbReference>
<evidence type="ECO:0000256" key="5">
    <source>
        <dbReference type="ARBA" id="ARBA00022692"/>
    </source>
</evidence>
<dbReference type="InterPro" id="IPR007110">
    <property type="entry name" value="Ig-like_dom"/>
</dbReference>
<feature type="compositionally biased region" description="Polar residues" evidence="17">
    <location>
        <begin position="1170"/>
        <end position="1179"/>
    </location>
</feature>
<reference evidence="21" key="2">
    <citation type="submission" date="2025-08" db="UniProtKB">
        <authorList>
            <consortium name="Ensembl"/>
        </authorList>
    </citation>
    <scope>IDENTIFICATION</scope>
</reference>
<dbReference type="PROSITE" id="PS50853">
    <property type="entry name" value="FN3"/>
    <property type="match status" value="3"/>
</dbReference>
<dbReference type="PROSITE" id="PS50835">
    <property type="entry name" value="IG_LIKE"/>
    <property type="match status" value="5"/>
</dbReference>
<feature type="domain" description="Ig-like" evidence="19">
    <location>
        <begin position="424"/>
        <end position="510"/>
    </location>
</feature>
<keyword evidence="2" id="KW-0217">Developmental protein</keyword>
<dbReference type="PANTHER" id="PTHR12231:SF236">
    <property type="entry name" value="ROUNDABOUT HOMOLOG 3"/>
    <property type="match status" value="1"/>
</dbReference>
<dbReference type="FunFam" id="2.60.40.10:FF:000065">
    <property type="entry name" value="roundabout homolog 1 isoform X3"/>
    <property type="match status" value="1"/>
</dbReference>
<evidence type="ECO:0000256" key="11">
    <source>
        <dbReference type="ARBA" id="ARBA00023136"/>
    </source>
</evidence>
<protein>
    <recommendedName>
        <fullName evidence="23">Roundabout homolog 2-like</fullName>
    </recommendedName>
</protein>
<evidence type="ECO:0000256" key="1">
    <source>
        <dbReference type="ARBA" id="ARBA00004479"/>
    </source>
</evidence>
<name>A0A8C7S113_ONCMY</name>
<evidence type="ECO:0000256" key="7">
    <source>
        <dbReference type="ARBA" id="ARBA00022737"/>
    </source>
</evidence>
<evidence type="ECO:0000256" key="13">
    <source>
        <dbReference type="ARBA" id="ARBA00023170"/>
    </source>
</evidence>
<keyword evidence="11" id="KW-0472">Membrane</keyword>
<reference evidence="21" key="3">
    <citation type="submission" date="2025-09" db="UniProtKB">
        <authorList>
            <consortium name="Ensembl"/>
        </authorList>
    </citation>
    <scope>IDENTIFICATION</scope>
</reference>
<dbReference type="SMART" id="SM00060">
    <property type="entry name" value="FN3"/>
    <property type="match status" value="3"/>
</dbReference>
<keyword evidence="8" id="KW-0221">Differentiation</keyword>
<dbReference type="KEGG" id="omy:110503971"/>
<feature type="region of interest" description="Disordered" evidence="17">
    <location>
        <begin position="1085"/>
        <end position="1205"/>
    </location>
</feature>
<evidence type="ECO:0000313" key="22">
    <source>
        <dbReference type="Proteomes" id="UP000694395"/>
    </source>
</evidence>
<dbReference type="GO" id="GO:0016020">
    <property type="term" value="C:membrane"/>
    <property type="evidence" value="ECO:0007669"/>
    <property type="project" value="UniProtKB-SubCell"/>
</dbReference>
<keyword evidence="6 18" id="KW-0732">Signal</keyword>
<dbReference type="FunFam" id="2.60.40.10:FF:000043">
    <property type="entry name" value="roundabout homolog 2 isoform X2"/>
    <property type="match status" value="1"/>
</dbReference>
<feature type="compositionally biased region" description="Polar residues" evidence="17">
    <location>
        <begin position="1332"/>
        <end position="1341"/>
    </location>
</feature>
<feature type="compositionally biased region" description="Basic and acidic residues" evidence="17">
    <location>
        <begin position="1115"/>
        <end position="1132"/>
    </location>
</feature>
<dbReference type="GeneID" id="110503971"/>
<feature type="compositionally biased region" description="Basic residues" evidence="17">
    <location>
        <begin position="1278"/>
        <end position="1288"/>
    </location>
</feature>
<keyword evidence="5" id="KW-0812">Transmembrane</keyword>
<dbReference type="SMART" id="SM00408">
    <property type="entry name" value="IGc2"/>
    <property type="match status" value="5"/>
</dbReference>
<dbReference type="GO" id="GO:0030154">
    <property type="term" value="P:cell differentiation"/>
    <property type="evidence" value="ECO:0007669"/>
    <property type="project" value="UniProtKB-KW"/>
</dbReference>
<dbReference type="CDD" id="cd00063">
    <property type="entry name" value="FN3"/>
    <property type="match status" value="3"/>
</dbReference>
<dbReference type="PANTHER" id="PTHR12231">
    <property type="entry name" value="CTX-RELATED TYPE I TRANSMEMBRANE PROTEIN"/>
    <property type="match status" value="1"/>
</dbReference>
<evidence type="ECO:0000256" key="14">
    <source>
        <dbReference type="ARBA" id="ARBA00023180"/>
    </source>
</evidence>
<dbReference type="InterPro" id="IPR013098">
    <property type="entry name" value="Ig_I-set"/>
</dbReference>